<evidence type="ECO:0000256" key="2">
    <source>
        <dbReference type="ARBA" id="ARBA00022723"/>
    </source>
</evidence>
<dbReference type="InParanoid" id="A0A1X2H426"/>
<dbReference type="PANTHER" id="PTHR23215">
    <property type="entry name" value="ZINC FINGER PROTEIN 207"/>
    <property type="match status" value="1"/>
</dbReference>
<evidence type="ECO:0000256" key="7">
    <source>
        <dbReference type="SAM" id="MobiDB-lite"/>
    </source>
</evidence>
<comment type="caution">
    <text evidence="9">The sequence shown here is derived from an EMBL/GenBank/DDBJ whole genome shotgun (WGS) entry which is preliminary data.</text>
</comment>
<keyword evidence="3 6" id="KW-0863">Zinc-finger</keyword>
<keyword evidence="2" id="KW-0479">Metal-binding</keyword>
<evidence type="ECO:0000256" key="4">
    <source>
        <dbReference type="ARBA" id="ARBA00022833"/>
    </source>
</evidence>
<name>A0A1X2H426_SYNRA</name>
<evidence type="ECO:0000256" key="6">
    <source>
        <dbReference type="PROSITE-ProRule" id="PRU00042"/>
    </source>
</evidence>
<dbReference type="PROSITE" id="PS50157">
    <property type="entry name" value="ZINC_FINGER_C2H2_2"/>
    <property type="match status" value="1"/>
</dbReference>
<proteinExistence type="predicted"/>
<evidence type="ECO:0000313" key="9">
    <source>
        <dbReference type="EMBL" id="ORY93143.1"/>
    </source>
</evidence>
<dbReference type="OrthoDB" id="1306014at2759"/>
<feature type="domain" description="C2H2-type" evidence="8">
    <location>
        <begin position="38"/>
        <end position="66"/>
    </location>
</feature>
<dbReference type="PROSITE" id="PS00028">
    <property type="entry name" value="ZINC_FINGER_C2H2_1"/>
    <property type="match status" value="1"/>
</dbReference>
<dbReference type="GO" id="GO:0008270">
    <property type="term" value="F:zinc ion binding"/>
    <property type="evidence" value="ECO:0007669"/>
    <property type="project" value="UniProtKB-KW"/>
</dbReference>
<reference evidence="9 10" key="1">
    <citation type="submission" date="2016-07" db="EMBL/GenBank/DDBJ databases">
        <title>Pervasive Adenine N6-methylation of Active Genes in Fungi.</title>
        <authorList>
            <consortium name="DOE Joint Genome Institute"/>
            <person name="Mondo S.J."/>
            <person name="Dannebaum R.O."/>
            <person name="Kuo R.C."/>
            <person name="Labutti K."/>
            <person name="Haridas S."/>
            <person name="Kuo A."/>
            <person name="Salamov A."/>
            <person name="Ahrendt S.R."/>
            <person name="Lipzen A."/>
            <person name="Sullivan W."/>
            <person name="Andreopoulos W.B."/>
            <person name="Clum A."/>
            <person name="Lindquist E."/>
            <person name="Daum C."/>
            <person name="Ramamoorthy G.K."/>
            <person name="Gryganskyi A."/>
            <person name="Culley D."/>
            <person name="Magnuson J.K."/>
            <person name="James T.Y."/>
            <person name="O'Malley M.A."/>
            <person name="Stajich J.E."/>
            <person name="Spatafora J.W."/>
            <person name="Visel A."/>
            <person name="Grigoriev I.V."/>
        </authorList>
    </citation>
    <scope>NUCLEOTIDE SEQUENCE [LARGE SCALE GENOMIC DNA]</scope>
    <source>
        <strain evidence="9 10">NRRL 2496</strain>
    </source>
</reference>
<dbReference type="STRING" id="13706.A0A1X2H426"/>
<dbReference type="PANTHER" id="PTHR23215:SF0">
    <property type="entry name" value="BUB3-INTERACTING AND GLEBS MOTIF-CONTAINING PROTEIN ZNF207"/>
    <property type="match status" value="1"/>
</dbReference>
<evidence type="ECO:0000259" key="8">
    <source>
        <dbReference type="PROSITE" id="PS50157"/>
    </source>
</evidence>
<keyword evidence="10" id="KW-1185">Reference proteome</keyword>
<sequence length="391" mass="41937">MGKKKSKSQKLQRPWCWYCEKDFEDDKVLVTHQRAKHFKCEVCGKRLTTAGGMAVHAQQVHKVEITAVPNALPGRGTLDVEIFGMEGIPPEDIEAHNMRISGGNAPKRQRTDGGYGGYNELTPEQIQQQIAMHKAGHSNPSSGDVSPAAGIPAAPIQQSPSVSAPPTSYNPYYPQAPPPQPAPYGQYNYYQPYPPQPPFTFQPPPGAPAYPGWNPSQPYGQPYAAAPYPPPANPQLATPGQNSPVPPPPAPAAAAAQQPLAQVGQGSYHGATQPAAAAGYDYSASHHQQQPPPGPPAATEDPTKLAQGTSATGAVAPTEGGKKKASNFTLLYNDNEVSPVSAIPFPFLPFTVRYDVRILNSLIHTTHNRRRSVPNWTNTALSLYKVSKSSH</sequence>
<evidence type="ECO:0000313" key="10">
    <source>
        <dbReference type="Proteomes" id="UP000242180"/>
    </source>
</evidence>
<dbReference type="OMA" id="KQVLRPW"/>
<dbReference type="EMBL" id="MCGN01000009">
    <property type="protein sequence ID" value="ORY93143.1"/>
    <property type="molecule type" value="Genomic_DNA"/>
</dbReference>
<keyword evidence="5" id="KW-0539">Nucleus</keyword>
<organism evidence="9 10">
    <name type="scientific">Syncephalastrum racemosum</name>
    <name type="common">Filamentous fungus</name>
    <dbReference type="NCBI Taxonomy" id="13706"/>
    <lineage>
        <taxon>Eukaryota</taxon>
        <taxon>Fungi</taxon>
        <taxon>Fungi incertae sedis</taxon>
        <taxon>Mucoromycota</taxon>
        <taxon>Mucoromycotina</taxon>
        <taxon>Mucoromycetes</taxon>
        <taxon>Mucorales</taxon>
        <taxon>Syncephalastraceae</taxon>
        <taxon>Syncephalastrum</taxon>
    </lineage>
</organism>
<dbReference type="AlphaFoldDB" id="A0A1X2H426"/>
<evidence type="ECO:0000256" key="1">
    <source>
        <dbReference type="ARBA" id="ARBA00004123"/>
    </source>
</evidence>
<feature type="region of interest" description="Disordered" evidence="7">
    <location>
        <begin position="93"/>
        <end position="322"/>
    </location>
</feature>
<feature type="compositionally biased region" description="Low complexity" evidence="7">
    <location>
        <begin position="215"/>
        <end position="226"/>
    </location>
</feature>
<dbReference type="SMART" id="SM00355">
    <property type="entry name" value="ZnF_C2H2"/>
    <property type="match status" value="2"/>
</dbReference>
<protein>
    <recommendedName>
        <fullName evidence="8">C2H2-type domain-containing protein</fullName>
    </recommendedName>
</protein>
<evidence type="ECO:0000256" key="5">
    <source>
        <dbReference type="ARBA" id="ARBA00023242"/>
    </source>
</evidence>
<gene>
    <name evidence="9" type="ORF">BCR43DRAFT_496392</name>
</gene>
<dbReference type="InterPro" id="IPR036236">
    <property type="entry name" value="Znf_C2H2_sf"/>
</dbReference>
<comment type="subcellular location">
    <subcellularLocation>
        <location evidence="1">Nucleus</location>
    </subcellularLocation>
</comment>
<accession>A0A1X2H426</accession>
<dbReference type="InterPro" id="IPR013087">
    <property type="entry name" value="Znf_C2H2_type"/>
</dbReference>
<feature type="compositionally biased region" description="Low complexity" evidence="7">
    <location>
        <begin position="252"/>
        <end position="263"/>
    </location>
</feature>
<dbReference type="Gene3D" id="3.30.160.60">
    <property type="entry name" value="Classic Zinc Finger"/>
    <property type="match status" value="1"/>
</dbReference>
<dbReference type="Proteomes" id="UP000242180">
    <property type="component" value="Unassembled WGS sequence"/>
</dbReference>
<evidence type="ECO:0000256" key="3">
    <source>
        <dbReference type="ARBA" id="ARBA00022771"/>
    </source>
</evidence>
<feature type="compositionally biased region" description="Pro residues" evidence="7">
    <location>
        <begin position="192"/>
        <end position="208"/>
    </location>
</feature>
<dbReference type="SUPFAM" id="SSF57667">
    <property type="entry name" value="beta-beta-alpha zinc fingers"/>
    <property type="match status" value="1"/>
</dbReference>
<dbReference type="GO" id="GO:0005634">
    <property type="term" value="C:nucleus"/>
    <property type="evidence" value="ECO:0007669"/>
    <property type="project" value="UniProtKB-SubCell"/>
</dbReference>
<keyword evidence="4" id="KW-0862">Zinc</keyword>
<feature type="compositionally biased region" description="Low complexity" evidence="7">
    <location>
        <begin position="146"/>
        <end position="160"/>
    </location>
</feature>
<dbReference type="CDD" id="cd20908">
    <property type="entry name" value="SUF4-like"/>
    <property type="match status" value="1"/>
</dbReference>